<name>A0A3B0S203_9ZZZZ</name>
<keyword evidence="2" id="KW-0560">Oxidoreductase</keyword>
<dbReference type="SUPFAM" id="SSF51735">
    <property type="entry name" value="NAD(P)-binding Rossmann-fold domains"/>
    <property type="match status" value="1"/>
</dbReference>
<dbReference type="GO" id="GO:0016491">
    <property type="term" value="F:oxidoreductase activity"/>
    <property type="evidence" value="ECO:0007669"/>
    <property type="project" value="UniProtKB-KW"/>
</dbReference>
<dbReference type="AlphaFoldDB" id="A0A3B0S203"/>
<dbReference type="PRINTS" id="PR00081">
    <property type="entry name" value="GDHRDH"/>
</dbReference>
<dbReference type="Gene3D" id="3.40.50.720">
    <property type="entry name" value="NAD(P)-binding Rossmann-like Domain"/>
    <property type="match status" value="1"/>
</dbReference>
<protein>
    <recommendedName>
        <fullName evidence="4">FolM Alternative dihydrofolate reductase 1</fullName>
    </recommendedName>
</protein>
<dbReference type="InterPro" id="IPR002347">
    <property type="entry name" value="SDR_fam"/>
</dbReference>
<proteinExistence type="inferred from homology"/>
<dbReference type="PANTHER" id="PTHR43639">
    <property type="entry name" value="OXIDOREDUCTASE, SHORT-CHAIN DEHYDROGENASE/REDUCTASE FAMILY (AFU_ORTHOLOGUE AFUA_5G02870)"/>
    <property type="match status" value="1"/>
</dbReference>
<sequence length="262" mass="28066">MKDAILITAAGKRIGRCLAETLAAKGHFIYLHYHTARVEVDAVLSLIRDRGGDGAVVQCDLGDYGAVEKLLAACDHPDHGPRHVINNASQFVDDHISNFTEDSFAAHQNVNLRAPMQLARVLYRLIPDGMQGSVVNIIDSKVFALNPDFHSYTLSKYGLLGATEMMAQGLSPKLRVNGIAPGLTLISDSQSAENFELASHLNFIGSPLRVEDIAETASLLISTPSINGVTIPVDGGQKMINFTGDVVNVAKDILGSIPPKLG</sequence>
<comment type="similarity">
    <text evidence="1">Belongs to the short-chain dehydrogenases/reductases (SDR) family.</text>
</comment>
<evidence type="ECO:0000256" key="1">
    <source>
        <dbReference type="ARBA" id="ARBA00006484"/>
    </source>
</evidence>
<gene>
    <name evidence="3" type="ORF">MNBD_ALPHA02-502</name>
</gene>
<evidence type="ECO:0008006" key="4">
    <source>
        <dbReference type="Google" id="ProtNLM"/>
    </source>
</evidence>
<evidence type="ECO:0000313" key="3">
    <source>
        <dbReference type="EMBL" id="VAV89515.1"/>
    </source>
</evidence>
<evidence type="ECO:0000256" key="2">
    <source>
        <dbReference type="ARBA" id="ARBA00023002"/>
    </source>
</evidence>
<accession>A0A3B0S203</accession>
<organism evidence="3">
    <name type="scientific">hydrothermal vent metagenome</name>
    <dbReference type="NCBI Taxonomy" id="652676"/>
    <lineage>
        <taxon>unclassified sequences</taxon>
        <taxon>metagenomes</taxon>
        <taxon>ecological metagenomes</taxon>
    </lineage>
</organism>
<dbReference type="InterPro" id="IPR036291">
    <property type="entry name" value="NAD(P)-bd_dom_sf"/>
</dbReference>
<dbReference type="PANTHER" id="PTHR43639:SF1">
    <property type="entry name" value="SHORT-CHAIN DEHYDROGENASE_REDUCTASE FAMILY PROTEIN"/>
    <property type="match status" value="1"/>
</dbReference>
<dbReference type="Pfam" id="PF13561">
    <property type="entry name" value="adh_short_C2"/>
    <property type="match status" value="1"/>
</dbReference>
<dbReference type="EMBL" id="UOED01000046">
    <property type="protein sequence ID" value="VAV89515.1"/>
    <property type="molecule type" value="Genomic_DNA"/>
</dbReference>
<reference evidence="3" key="1">
    <citation type="submission" date="2018-06" db="EMBL/GenBank/DDBJ databases">
        <authorList>
            <person name="Zhirakovskaya E."/>
        </authorList>
    </citation>
    <scope>NUCLEOTIDE SEQUENCE</scope>
</reference>